<name>A0A139BNA8_9PROT</name>
<comment type="caution">
    <text evidence="1">The sequence shown here is derived from an EMBL/GenBank/DDBJ whole genome shotgun (WGS) entry which is preliminary data.</text>
</comment>
<dbReference type="Proteomes" id="UP000070578">
    <property type="component" value="Unassembled WGS sequence"/>
</dbReference>
<accession>A0A139BNA8</accession>
<reference evidence="1 2" key="2">
    <citation type="submission" date="2016-03" db="EMBL/GenBank/DDBJ databases">
        <title>New uncultured bacterium of the family Gallionellaceae from acid mine drainage: description and reconstruction of genome based on metagenomic analysis of microbial community.</title>
        <authorList>
            <person name="Kadnikov V."/>
            <person name="Ivasenko D."/>
            <person name="Beletsky A."/>
            <person name="Mardanov A."/>
            <person name="Danilova E."/>
            <person name="Pimenov N."/>
            <person name="Karnachuk O."/>
            <person name="Ravin N."/>
        </authorList>
    </citation>
    <scope>NUCLEOTIDE SEQUENCE [LARGE SCALE GENOMIC DNA]</scope>
    <source>
        <strain evidence="1">ShG14-8</strain>
    </source>
</reference>
<feature type="non-terminal residue" evidence="1">
    <location>
        <position position="329"/>
    </location>
</feature>
<sequence>MSNWFDSMGGFTNTTPPSAYKGQTMNGYSGGGLYQRVPVKNYQLALMTPPSLNIGCGGIDLTAGSFSFINRAALTAMFQNIGTSLSYAFLLAIKSSMPEMSSLFEYLQDIANKVNSMNVNSCQMAEGIVSSVGSGISQGRTTGVDHVAGSVTNAATDSFSSWISTPSAKLASRNAVVAADPTAKSVISPGNVVWQALSHSTGLDDEDKRFIMSMTGTIIIRDASATGQSAHWDYIDPTGTSTLDFIGYKNDPATPSIPIFACDTTSDCLNPVISTTLVSTFTQMVGVTLDNLRNNVTSRGPQNISDFYLVDASSVPVWKMISVSADVHP</sequence>
<dbReference type="InterPro" id="IPR010927">
    <property type="entry name" value="T4SS_TraH"/>
</dbReference>
<evidence type="ECO:0000313" key="2">
    <source>
        <dbReference type="Proteomes" id="UP000070578"/>
    </source>
</evidence>
<organism evidence="1 2">
    <name type="scientific">Candidatus Gallionella acididurans</name>
    <dbReference type="NCBI Taxonomy" id="1796491"/>
    <lineage>
        <taxon>Bacteria</taxon>
        <taxon>Pseudomonadati</taxon>
        <taxon>Pseudomonadota</taxon>
        <taxon>Betaproteobacteria</taxon>
        <taxon>Nitrosomonadales</taxon>
        <taxon>Gallionellaceae</taxon>
        <taxon>Gallionella</taxon>
    </lineage>
</organism>
<dbReference type="Pfam" id="PF06122">
    <property type="entry name" value="TraH"/>
    <property type="match status" value="1"/>
</dbReference>
<dbReference type="EMBL" id="LSLI01000230">
    <property type="protein sequence ID" value="KXS30487.1"/>
    <property type="molecule type" value="Genomic_DNA"/>
</dbReference>
<reference evidence="1 2" key="1">
    <citation type="submission" date="2016-02" db="EMBL/GenBank/DDBJ databases">
        <authorList>
            <person name="Wen L."/>
            <person name="He K."/>
            <person name="Yang H."/>
        </authorList>
    </citation>
    <scope>NUCLEOTIDE SEQUENCE [LARGE SCALE GENOMIC DNA]</scope>
    <source>
        <strain evidence="1">ShG14-8</strain>
    </source>
</reference>
<proteinExistence type="predicted"/>
<dbReference type="AlphaFoldDB" id="A0A139BNA8"/>
<evidence type="ECO:0000313" key="1">
    <source>
        <dbReference type="EMBL" id="KXS30487.1"/>
    </source>
</evidence>
<protein>
    <submittedName>
        <fullName evidence="1">TraH family protein</fullName>
    </submittedName>
</protein>
<gene>
    <name evidence="1" type="ORF">AWT59_3387</name>
</gene>